<dbReference type="PATRIC" id="fig|1256206.3.peg.749"/>
<feature type="domain" description="WxL" evidence="1">
    <location>
        <begin position="2"/>
        <end position="109"/>
    </location>
</feature>
<name>S2RWR9_LACPA</name>
<reference evidence="2 3" key="1">
    <citation type="journal article" date="2013" name="PLoS ONE">
        <title>Lactobacillus paracasei comparative genomics: towards species pan-genome definition and exploitation of diversity.</title>
        <authorList>
            <person name="Smokvina T."/>
            <person name="Wels M."/>
            <person name="Polka J."/>
            <person name="Chervaux C."/>
            <person name="Brisse S."/>
            <person name="Boekhorst J."/>
            <person name="van Hylckama Vlieg J.E."/>
            <person name="Siezen R.J."/>
        </authorList>
    </citation>
    <scope>NUCLEOTIDE SEQUENCE [LARGE SCALE GENOMIC DNA]</scope>
    <source>
        <strain evidence="2 3">Lpp126</strain>
    </source>
</reference>
<accession>S2RWR9</accession>
<dbReference type="Pfam" id="PF13731">
    <property type="entry name" value="WxL"/>
    <property type="match status" value="1"/>
</dbReference>
<gene>
    <name evidence="2" type="ORF">Lpp126_04850</name>
</gene>
<evidence type="ECO:0000313" key="2">
    <source>
        <dbReference type="EMBL" id="EPC82562.1"/>
    </source>
</evidence>
<feature type="non-terminal residue" evidence="2">
    <location>
        <position position="1"/>
    </location>
</feature>
<protein>
    <recommendedName>
        <fullName evidence="1">WxL domain-containing protein</fullName>
    </recommendedName>
</protein>
<dbReference type="AlphaFoldDB" id="S2RWR9"/>
<dbReference type="InterPro" id="IPR027994">
    <property type="entry name" value="WxL_dom"/>
</dbReference>
<proteinExistence type="predicted"/>
<evidence type="ECO:0000259" key="1">
    <source>
        <dbReference type="Pfam" id="PF13731"/>
    </source>
</evidence>
<comment type="caution">
    <text evidence="2">The sequence shown here is derived from an EMBL/GenBank/DDBJ whole genome shotgun (WGS) entry which is preliminary data.</text>
</comment>
<organism evidence="2 3">
    <name type="scientific">Lacticaseibacillus paracasei subsp. paracasei Lpp126</name>
    <dbReference type="NCBI Taxonomy" id="1256206"/>
    <lineage>
        <taxon>Bacteria</taxon>
        <taxon>Bacillati</taxon>
        <taxon>Bacillota</taxon>
        <taxon>Bacilli</taxon>
        <taxon>Lactobacillales</taxon>
        <taxon>Lactobacillaceae</taxon>
        <taxon>Lacticaseibacillus</taxon>
    </lineage>
</organism>
<dbReference type="EMBL" id="ANKC01000324">
    <property type="protein sequence ID" value="EPC82562.1"/>
    <property type="molecule type" value="Genomic_DNA"/>
</dbReference>
<evidence type="ECO:0000313" key="3">
    <source>
        <dbReference type="Proteomes" id="UP000014243"/>
    </source>
</evidence>
<dbReference type="Proteomes" id="UP000014243">
    <property type="component" value="Unassembled WGS sequence"/>
</dbReference>
<sequence>GKTIDNATLTMLNTAYGQTGNVYGLTNESQDDGFTPVGALVPVTDISKTTTMTLSGTDTNHQVAHAATDEGEGANVFAWDKTNIKLVLPKTSVVNNGTYETTLTWTLATGLN</sequence>